<reference evidence="2" key="1">
    <citation type="submission" date="2020-04" db="EMBL/GenBank/DDBJ databases">
        <authorList>
            <person name="Alioto T."/>
            <person name="Alioto T."/>
            <person name="Gomez Garrido J."/>
        </authorList>
    </citation>
    <scope>NUCLEOTIDE SEQUENCE</scope>
    <source>
        <strain evidence="2">A484AB</strain>
    </source>
</reference>
<gene>
    <name evidence="2" type="ORF">PACLA_8A034093</name>
</gene>
<evidence type="ECO:0000313" key="2">
    <source>
        <dbReference type="EMBL" id="CAB3977397.1"/>
    </source>
</evidence>
<evidence type="ECO:0000313" key="3">
    <source>
        <dbReference type="Proteomes" id="UP001152795"/>
    </source>
</evidence>
<proteinExistence type="predicted"/>
<sequence length="238" mass="26559">MGDDVKRLALIDANKYNTMMQTIEKLVSDKKILGDAKQTAAEGELIEGHATMVDSVKRNAPYATDDIINYVKKRKNYLKEKKEPAAAADDDGDEGDNPRRSALKPGSLARSEFLIRGHLKKVGVVETHKGVKFGGKTLPIAYDDMIADLTKNVKKTNTNLTSDQHTKLLKELKKTHMPVTYIRSEHLRNQYREIGGSDTPTTSRQEPPPPPLTYSSPRGPLMFSGRRKGSVRGYMFDT</sequence>
<keyword evidence="3" id="KW-1185">Reference proteome</keyword>
<feature type="region of interest" description="Disordered" evidence="1">
    <location>
        <begin position="79"/>
        <end position="105"/>
    </location>
</feature>
<name>A0A6S7FIV4_PARCT</name>
<comment type="caution">
    <text evidence="2">The sequence shown here is derived from an EMBL/GenBank/DDBJ whole genome shotgun (WGS) entry which is preliminary data.</text>
</comment>
<evidence type="ECO:0000256" key="1">
    <source>
        <dbReference type="SAM" id="MobiDB-lite"/>
    </source>
</evidence>
<dbReference type="AlphaFoldDB" id="A0A6S7FIV4"/>
<dbReference type="Proteomes" id="UP001152795">
    <property type="component" value="Unassembled WGS sequence"/>
</dbReference>
<dbReference type="EMBL" id="CACRXK020000045">
    <property type="protein sequence ID" value="CAB3977397.1"/>
    <property type="molecule type" value="Genomic_DNA"/>
</dbReference>
<feature type="region of interest" description="Disordered" evidence="1">
    <location>
        <begin position="193"/>
        <end position="238"/>
    </location>
</feature>
<accession>A0A6S7FIV4</accession>
<organism evidence="2 3">
    <name type="scientific">Paramuricea clavata</name>
    <name type="common">Red gorgonian</name>
    <name type="synonym">Violescent sea-whip</name>
    <dbReference type="NCBI Taxonomy" id="317549"/>
    <lineage>
        <taxon>Eukaryota</taxon>
        <taxon>Metazoa</taxon>
        <taxon>Cnidaria</taxon>
        <taxon>Anthozoa</taxon>
        <taxon>Octocorallia</taxon>
        <taxon>Malacalcyonacea</taxon>
        <taxon>Plexauridae</taxon>
        <taxon>Paramuricea</taxon>
    </lineage>
</organism>
<protein>
    <submittedName>
        <fullName evidence="2">Uncharacterized protein</fullName>
    </submittedName>
</protein>